<gene>
    <name evidence="2" type="ORF">CLV25_10646</name>
</gene>
<feature type="region of interest" description="Disordered" evidence="1">
    <location>
        <begin position="1"/>
        <end position="24"/>
    </location>
</feature>
<dbReference type="OrthoDB" id="638838at2"/>
<dbReference type="EMBL" id="SLWB01000006">
    <property type="protein sequence ID" value="TCN68464.1"/>
    <property type="molecule type" value="Genomic_DNA"/>
</dbReference>
<dbReference type="RefSeq" id="WP_131839052.1">
    <property type="nucleotide sequence ID" value="NZ_SLWB01000006.1"/>
</dbReference>
<evidence type="ECO:0000313" key="3">
    <source>
        <dbReference type="Proteomes" id="UP000294830"/>
    </source>
</evidence>
<name>A0A4R2EPI0_9BACT</name>
<reference evidence="2 3" key="1">
    <citation type="submission" date="2019-03" db="EMBL/GenBank/DDBJ databases">
        <title>Genomic Encyclopedia of Archaeal and Bacterial Type Strains, Phase II (KMG-II): from individual species to whole genera.</title>
        <authorList>
            <person name="Goeker M."/>
        </authorList>
    </citation>
    <scope>NUCLEOTIDE SEQUENCE [LARGE SCALE GENOMIC DNA]</scope>
    <source>
        <strain evidence="2 3">RL-C</strain>
    </source>
</reference>
<comment type="caution">
    <text evidence="2">The sequence shown here is derived from an EMBL/GenBank/DDBJ whole genome shotgun (WGS) entry which is preliminary data.</text>
</comment>
<keyword evidence="3" id="KW-1185">Reference proteome</keyword>
<dbReference type="Proteomes" id="UP000294830">
    <property type="component" value="Unassembled WGS sequence"/>
</dbReference>
<sequence>MAKNKKKKANAQQHKPTAKDVFKKQENEYRKGLTEFLQRINLLAPFNRLPNSVVNSMIKVRISSVRIEPLGKDKLSKEDSGYMKNYLSYVLQLDHKTPYPNGSAVTNKEFIIYLMTLHLHISSYLEKINDEEARRAFSEMISFTEEQWDSVFSTLQYHINFSSSWMSNPIDGYVEYESFEFDVKNNDKKTIYDSWCSPVVIYYKTIAPNRKHVVIDGKKREVFEMAYASLEGELKWCAIPPKFLKKVGDTPVRVFIQKHALNRMNERLDYILNEMQFYFSAKSVIETTKVKHISDDRYLIPVLFYNRKLGYLVAHYVDSILVVTTFLFITQEGTPEGMLLNKLTGFKKLDKKYLCIDKLSTFINSDIASKPELVKLLEDAKLGHLVDLYEEIKCVCLDREASLHDPSFILEYIQKKQEEEQLSLTEQQEIEQAKEVSLTPIPIQMEEQPMLLPLASKQAQIPGQQLV</sequence>
<organism evidence="2 3">
    <name type="scientific">Acetobacteroides hydrogenigenes</name>
    <dbReference type="NCBI Taxonomy" id="979970"/>
    <lineage>
        <taxon>Bacteria</taxon>
        <taxon>Pseudomonadati</taxon>
        <taxon>Bacteroidota</taxon>
        <taxon>Bacteroidia</taxon>
        <taxon>Bacteroidales</taxon>
        <taxon>Rikenellaceae</taxon>
        <taxon>Acetobacteroides</taxon>
    </lineage>
</organism>
<protein>
    <submittedName>
        <fullName evidence="2">Uncharacterized protein</fullName>
    </submittedName>
</protein>
<proteinExistence type="predicted"/>
<accession>A0A4R2EPI0</accession>
<evidence type="ECO:0000256" key="1">
    <source>
        <dbReference type="SAM" id="MobiDB-lite"/>
    </source>
</evidence>
<dbReference type="AlphaFoldDB" id="A0A4R2EPI0"/>
<evidence type="ECO:0000313" key="2">
    <source>
        <dbReference type="EMBL" id="TCN68464.1"/>
    </source>
</evidence>